<evidence type="ECO:0000256" key="9">
    <source>
        <dbReference type="ARBA" id="ARBA00022723"/>
    </source>
</evidence>
<dbReference type="InterPro" id="IPR002912">
    <property type="entry name" value="ACT_dom"/>
</dbReference>
<dbReference type="EC" id="1.1.1.3" evidence="5 18"/>
<gene>
    <name evidence="21" type="ORF">SAMN05446037_10214</name>
</gene>
<feature type="binding site" evidence="17">
    <location>
        <position position="105"/>
    </location>
    <ligand>
        <name>NADPH</name>
        <dbReference type="ChEBI" id="CHEBI:57783"/>
    </ligand>
</feature>
<dbReference type="UniPathway" id="UPA00051">
    <property type="reaction ID" value="UER00465"/>
</dbReference>
<evidence type="ECO:0000256" key="14">
    <source>
        <dbReference type="ARBA" id="ARBA00023167"/>
    </source>
</evidence>
<dbReference type="Pfam" id="PF03447">
    <property type="entry name" value="NAD_binding_3"/>
    <property type="match status" value="1"/>
</dbReference>
<dbReference type="SUPFAM" id="SSF55021">
    <property type="entry name" value="ACT-like"/>
    <property type="match status" value="1"/>
</dbReference>
<dbReference type="InterPro" id="IPR005106">
    <property type="entry name" value="Asp/hSer_DH_NAD-bd"/>
</dbReference>
<keyword evidence="22" id="KW-1185">Reference proteome</keyword>
<evidence type="ECO:0000259" key="20">
    <source>
        <dbReference type="PROSITE" id="PS51671"/>
    </source>
</evidence>
<feature type="domain" description="ACT" evidence="20">
    <location>
        <begin position="350"/>
        <end position="424"/>
    </location>
</feature>
<dbReference type="InterPro" id="IPR019811">
    <property type="entry name" value="HDH_CS"/>
</dbReference>
<dbReference type="FunFam" id="3.40.50.720:FF:000062">
    <property type="entry name" value="Homoserine dehydrogenase"/>
    <property type="match status" value="1"/>
</dbReference>
<evidence type="ECO:0000256" key="7">
    <source>
        <dbReference type="ARBA" id="ARBA00022605"/>
    </source>
</evidence>
<evidence type="ECO:0000256" key="3">
    <source>
        <dbReference type="ARBA" id="ARBA00005062"/>
    </source>
</evidence>
<dbReference type="SUPFAM" id="SSF55347">
    <property type="entry name" value="Glyceraldehyde-3-phosphate dehydrogenase-like, C-terminal domain"/>
    <property type="match status" value="1"/>
</dbReference>
<dbReference type="OrthoDB" id="9808167at2"/>
<dbReference type="GO" id="GO:0046872">
    <property type="term" value="F:metal ion binding"/>
    <property type="evidence" value="ECO:0007669"/>
    <property type="project" value="UniProtKB-KW"/>
</dbReference>
<evidence type="ECO:0000256" key="2">
    <source>
        <dbReference type="ARBA" id="ARBA00005056"/>
    </source>
</evidence>
<dbReference type="NCBIfam" id="NF004976">
    <property type="entry name" value="PRK06349.1"/>
    <property type="match status" value="1"/>
</dbReference>
<reference evidence="21 22" key="1">
    <citation type="submission" date="2017-06" db="EMBL/GenBank/DDBJ databases">
        <authorList>
            <person name="Kim H.J."/>
            <person name="Triplett B.A."/>
        </authorList>
    </citation>
    <scope>NUCLEOTIDE SEQUENCE [LARGE SCALE GENOMIC DNA]</scope>
    <source>
        <strain evidence="21 22">SCA</strain>
    </source>
</reference>
<dbReference type="InterPro" id="IPR036291">
    <property type="entry name" value="NAD(P)-bd_dom_sf"/>
</dbReference>
<keyword evidence="10 17" id="KW-0521">NADP</keyword>
<evidence type="ECO:0000256" key="1">
    <source>
        <dbReference type="ARBA" id="ARBA00001920"/>
    </source>
</evidence>
<dbReference type="PROSITE" id="PS51671">
    <property type="entry name" value="ACT"/>
    <property type="match status" value="1"/>
</dbReference>
<dbReference type="Pfam" id="PF00742">
    <property type="entry name" value="Homoserine_dh"/>
    <property type="match status" value="1"/>
</dbReference>
<comment type="pathway">
    <text evidence="3 18">Amino-acid biosynthesis; L-methionine biosynthesis via de novo pathway; L-homoserine from L-aspartate: step 3/3.</text>
</comment>
<dbReference type="PIRSF" id="PIRSF000098">
    <property type="entry name" value="Homoser_dehydrog"/>
    <property type="match status" value="1"/>
</dbReference>
<keyword evidence="8 18" id="KW-0791">Threonine biosynthesis</keyword>
<dbReference type="GO" id="GO:0009086">
    <property type="term" value="P:methionine biosynthetic process"/>
    <property type="evidence" value="ECO:0007669"/>
    <property type="project" value="UniProtKB-KW"/>
</dbReference>
<dbReference type="UniPathway" id="UPA00050">
    <property type="reaction ID" value="UER00063"/>
</dbReference>
<dbReference type="Proteomes" id="UP000198304">
    <property type="component" value="Unassembled WGS sequence"/>
</dbReference>
<dbReference type="Gene3D" id="3.30.70.260">
    <property type="match status" value="1"/>
</dbReference>
<evidence type="ECO:0000313" key="22">
    <source>
        <dbReference type="Proteomes" id="UP000198304"/>
    </source>
</evidence>
<dbReference type="PANTHER" id="PTHR43331">
    <property type="entry name" value="HOMOSERINE DEHYDROGENASE"/>
    <property type="match status" value="1"/>
</dbReference>
<comment type="pathway">
    <text evidence="2 18">Amino-acid biosynthesis; L-threonine biosynthesis; L-threonine from L-aspartate: step 3/5.</text>
</comment>
<feature type="active site" description="Proton donor" evidence="16">
    <location>
        <position position="205"/>
    </location>
</feature>
<dbReference type="FunFam" id="3.30.360.10:FF:000005">
    <property type="entry name" value="Homoserine dehydrogenase"/>
    <property type="match status" value="1"/>
</dbReference>
<protein>
    <recommendedName>
        <fullName evidence="6 18">Homoserine dehydrogenase</fullName>
        <ecNumber evidence="5 18">1.1.1.3</ecNumber>
    </recommendedName>
</protein>
<evidence type="ECO:0000256" key="11">
    <source>
        <dbReference type="ARBA" id="ARBA00023002"/>
    </source>
</evidence>
<feature type="binding site" evidence="17">
    <location>
        <begin position="9"/>
        <end position="16"/>
    </location>
    <ligand>
        <name>NADP(+)</name>
        <dbReference type="ChEBI" id="CHEBI:58349"/>
    </ligand>
</feature>
<dbReference type="PROSITE" id="PS01042">
    <property type="entry name" value="HOMOSER_DHGENASE"/>
    <property type="match status" value="1"/>
</dbReference>
<dbReference type="InterPro" id="IPR001342">
    <property type="entry name" value="HDH_cat"/>
</dbReference>
<evidence type="ECO:0000256" key="17">
    <source>
        <dbReference type="PIRSR" id="PIRSR000098-2"/>
    </source>
</evidence>
<evidence type="ECO:0000256" key="4">
    <source>
        <dbReference type="ARBA" id="ARBA00006753"/>
    </source>
</evidence>
<dbReference type="CDD" id="cd04881">
    <property type="entry name" value="ACT_HSDH-Hom"/>
    <property type="match status" value="1"/>
</dbReference>
<comment type="catalytic activity">
    <reaction evidence="15">
        <text>L-homoserine + NADP(+) = L-aspartate 4-semialdehyde + NADPH + H(+)</text>
        <dbReference type="Rhea" id="RHEA:15761"/>
        <dbReference type="ChEBI" id="CHEBI:15378"/>
        <dbReference type="ChEBI" id="CHEBI:57476"/>
        <dbReference type="ChEBI" id="CHEBI:57783"/>
        <dbReference type="ChEBI" id="CHEBI:58349"/>
        <dbReference type="ChEBI" id="CHEBI:537519"/>
        <dbReference type="EC" id="1.1.1.3"/>
    </reaction>
    <physiologicalReaction direction="right-to-left" evidence="15">
        <dbReference type="Rhea" id="RHEA:15763"/>
    </physiologicalReaction>
</comment>
<keyword evidence="14 18" id="KW-0486">Methionine biosynthesis</keyword>
<dbReference type="RefSeq" id="WP_089284137.1">
    <property type="nucleotide sequence ID" value="NZ_FZOJ01000021.1"/>
</dbReference>
<dbReference type="Gene3D" id="3.40.50.720">
    <property type="entry name" value="NAD(P)-binding Rossmann-like Domain"/>
    <property type="match status" value="1"/>
</dbReference>
<dbReference type="AlphaFoldDB" id="A0A239HBM4"/>
<keyword evidence="12" id="KW-0520">NAD</keyword>
<evidence type="ECO:0000256" key="12">
    <source>
        <dbReference type="ARBA" id="ARBA00023027"/>
    </source>
</evidence>
<feature type="binding site" evidence="17">
    <location>
        <position position="190"/>
    </location>
    <ligand>
        <name>L-homoserine</name>
        <dbReference type="ChEBI" id="CHEBI:57476"/>
    </ligand>
</feature>
<organism evidence="21 22">
    <name type="scientific">Anaerovirgula multivorans</name>
    <dbReference type="NCBI Taxonomy" id="312168"/>
    <lineage>
        <taxon>Bacteria</taxon>
        <taxon>Bacillati</taxon>
        <taxon>Bacillota</taxon>
        <taxon>Clostridia</taxon>
        <taxon>Peptostreptococcales</taxon>
        <taxon>Natronincolaceae</taxon>
        <taxon>Anaerovirgula</taxon>
    </lineage>
</organism>
<dbReference type="Pfam" id="PF01842">
    <property type="entry name" value="ACT"/>
    <property type="match status" value="1"/>
</dbReference>
<dbReference type="GO" id="GO:0009088">
    <property type="term" value="P:threonine biosynthetic process"/>
    <property type="evidence" value="ECO:0007669"/>
    <property type="project" value="UniProtKB-UniPathway"/>
</dbReference>
<evidence type="ECO:0000256" key="16">
    <source>
        <dbReference type="PIRSR" id="PIRSR000098-1"/>
    </source>
</evidence>
<evidence type="ECO:0000256" key="10">
    <source>
        <dbReference type="ARBA" id="ARBA00022857"/>
    </source>
</evidence>
<name>A0A239HBM4_9FIRM</name>
<dbReference type="EMBL" id="FZOJ01000021">
    <property type="protein sequence ID" value="SNS78418.1"/>
    <property type="molecule type" value="Genomic_DNA"/>
</dbReference>
<evidence type="ECO:0000256" key="5">
    <source>
        <dbReference type="ARBA" id="ARBA00013213"/>
    </source>
</evidence>
<accession>A0A239HBM4</accession>
<comment type="cofactor">
    <cofactor evidence="1">
        <name>a metal cation</name>
        <dbReference type="ChEBI" id="CHEBI:25213"/>
    </cofactor>
</comment>
<keyword evidence="9" id="KW-0479">Metal-binding</keyword>
<evidence type="ECO:0000256" key="13">
    <source>
        <dbReference type="ARBA" id="ARBA00023053"/>
    </source>
</evidence>
<evidence type="ECO:0000256" key="8">
    <source>
        <dbReference type="ARBA" id="ARBA00022697"/>
    </source>
</evidence>
<keyword evidence="13" id="KW-0915">Sodium</keyword>
<keyword evidence="11 18" id="KW-0560">Oxidoreductase</keyword>
<evidence type="ECO:0000256" key="19">
    <source>
        <dbReference type="RuleBase" id="RU004171"/>
    </source>
</evidence>
<sequence>MKKVKIALLGIGTVGGGVWEIFQTNKEEISNNCGCQIEVAKILVKDPAKKRDGSIPQHLFTSNFDDIIKDKEIDMVVEVMGGIEPAKQYILTAIGEGKHIVTANKALLANHGDELLEAAKNKGVKLYYEASVAGGIPIIHAIKESLAGNKIQQIMGILNGTTNYILTKMTKDKVDFSEVLKEAQDKGYAEADPTADVEGYDAAHKLTVLASLAFGASVEFQEVYREGISKITPIDIEYAQELGYAIKLLAIGKEKEGVMELRVHPTFIPESHPLASVNDSFNAVFVKGNAVGDLMFYGRGAGDLPTGSAVVGDIIAIVKDIENVKINGYYAHKKLEKKVKPMGHTEGEYYIRLIVKDKPGVLGAIASLFGKNNVSISSVIQKGEGIPEVSLVFITHFTKEENVQAAINEITNFQAVVELANLIRVENGKKRMGA</sequence>
<dbReference type="PANTHER" id="PTHR43331:SF1">
    <property type="entry name" value="HOMOSERINE DEHYDROGENASE"/>
    <property type="match status" value="1"/>
</dbReference>
<dbReference type="InterPro" id="IPR016204">
    <property type="entry name" value="HDH"/>
</dbReference>
<dbReference type="GO" id="GO:0050661">
    <property type="term" value="F:NADP binding"/>
    <property type="evidence" value="ECO:0007669"/>
    <property type="project" value="InterPro"/>
</dbReference>
<dbReference type="GO" id="GO:0004412">
    <property type="term" value="F:homoserine dehydrogenase activity"/>
    <property type="evidence" value="ECO:0007669"/>
    <property type="project" value="UniProtKB-EC"/>
</dbReference>
<evidence type="ECO:0000256" key="18">
    <source>
        <dbReference type="RuleBase" id="RU000579"/>
    </source>
</evidence>
<keyword evidence="7 18" id="KW-0028">Amino-acid biosynthesis</keyword>
<comment type="similarity">
    <text evidence="4 19">Belongs to the homoserine dehydrogenase family.</text>
</comment>
<dbReference type="Gene3D" id="3.30.360.10">
    <property type="entry name" value="Dihydrodipicolinate Reductase, domain 2"/>
    <property type="match status" value="1"/>
</dbReference>
<dbReference type="InterPro" id="IPR045865">
    <property type="entry name" value="ACT-like_dom_sf"/>
</dbReference>
<proteinExistence type="inferred from homology"/>
<evidence type="ECO:0000256" key="15">
    <source>
        <dbReference type="ARBA" id="ARBA00048841"/>
    </source>
</evidence>
<evidence type="ECO:0000256" key="6">
    <source>
        <dbReference type="ARBA" id="ARBA00013376"/>
    </source>
</evidence>
<dbReference type="SUPFAM" id="SSF51735">
    <property type="entry name" value="NAD(P)-binding Rossmann-fold domains"/>
    <property type="match status" value="1"/>
</dbReference>
<evidence type="ECO:0000313" key="21">
    <source>
        <dbReference type="EMBL" id="SNS78418.1"/>
    </source>
</evidence>